<dbReference type="RefSeq" id="WP_319013534.1">
    <property type="nucleotide sequence ID" value="NZ_JAWJZF010000517.1"/>
</dbReference>
<proteinExistence type="predicted"/>
<dbReference type="EMBL" id="JAWJZF010000517">
    <property type="protein sequence ID" value="MDX2297410.1"/>
    <property type="molecule type" value="Genomic_DNA"/>
</dbReference>
<keyword evidence="2" id="KW-0808">Transferase</keyword>
<dbReference type="SUPFAM" id="SSF55729">
    <property type="entry name" value="Acyl-CoA N-acyltransferases (Nat)"/>
    <property type="match status" value="1"/>
</dbReference>
<gene>
    <name evidence="2" type="ORF">R2363_35175</name>
</gene>
<organism evidence="2 3">
    <name type="scientific">Streptomyces roseolus</name>
    <dbReference type="NCBI Taxonomy" id="67358"/>
    <lineage>
        <taxon>Bacteria</taxon>
        <taxon>Bacillati</taxon>
        <taxon>Actinomycetota</taxon>
        <taxon>Actinomycetes</taxon>
        <taxon>Kitasatosporales</taxon>
        <taxon>Streptomycetaceae</taxon>
        <taxon>Streptomyces</taxon>
    </lineage>
</organism>
<sequence>MQTAFHVPRLPVDDDLLLRPWHIGDLPLVREAAEDAYIPLVTTVPSPYTHDEGVAFLARQEERALRRTGYPFVVAEVAGDRGLGTVGLWPNATDTGRAALGYWVAGSARGRGVAAAALRTVCSWALDDLGFERLELYVEPWNTASRKTAVQAGFSYEGLHRAWQSVGGERRDMMSYSRLATDLAETVD</sequence>
<evidence type="ECO:0000313" key="3">
    <source>
        <dbReference type="Proteomes" id="UP001278571"/>
    </source>
</evidence>
<dbReference type="GO" id="GO:0016740">
    <property type="term" value="F:transferase activity"/>
    <property type="evidence" value="ECO:0007669"/>
    <property type="project" value="UniProtKB-KW"/>
</dbReference>
<dbReference type="Gene3D" id="3.40.630.30">
    <property type="match status" value="1"/>
</dbReference>
<dbReference type="Pfam" id="PF13302">
    <property type="entry name" value="Acetyltransf_3"/>
    <property type="match status" value="1"/>
</dbReference>
<dbReference type="InterPro" id="IPR051908">
    <property type="entry name" value="Ribosomal_N-acetyltransferase"/>
</dbReference>
<keyword evidence="3" id="KW-1185">Reference proteome</keyword>
<reference evidence="2 3" key="1">
    <citation type="submission" date="2023-10" db="EMBL/GenBank/DDBJ databases">
        <authorList>
            <person name="Wang X.X."/>
        </authorList>
    </citation>
    <scope>NUCLEOTIDE SEQUENCE [LARGE SCALE GENOMIC DNA]</scope>
    <source>
        <strain evidence="2 3">NBRC 12816</strain>
    </source>
</reference>
<dbReference type="Proteomes" id="UP001278571">
    <property type="component" value="Unassembled WGS sequence"/>
</dbReference>
<dbReference type="PANTHER" id="PTHR43441">
    <property type="entry name" value="RIBOSOMAL-PROTEIN-SERINE ACETYLTRANSFERASE"/>
    <property type="match status" value="1"/>
</dbReference>
<dbReference type="PANTHER" id="PTHR43441:SF10">
    <property type="entry name" value="ACETYLTRANSFERASE"/>
    <property type="match status" value="1"/>
</dbReference>
<protein>
    <submittedName>
        <fullName evidence="2">GNAT family protein</fullName>
        <ecNumber evidence="2">2.-.-.-</ecNumber>
    </submittedName>
</protein>
<dbReference type="PROSITE" id="PS51186">
    <property type="entry name" value="GNAT"/>
    <property type="match status" value="1"/>
</dbReference>
<comment type="caution">
    <text evidence="2">The sequence shown here is derived from an EMBL/GenBank/DDBJ whole genome shotgun (WGS) entry which is preliminary data.</text>
</comment>
<accession>A0ABU4KHY9</accession>
<evidence type="ECO:0000259" key="1">
    <source>
        <dbReference type="PROSITE" id="PS51186"/>
    </source>
</evidence>
<dbReference type="InterPro" id="IPR000182">
    <property type="entry name" value="GNAT_dom"/>
</dbReference>
<dbReference type="InterPro" id="IPR016181">
    <property type="entry name" value="Acyl_CoA_acyltransferase"/>
</dbReference>
<name>A0ABU4KHY9_9ACTN</name>
<evidence type="ECO:0000313" key="2">
    <source>
        <dbReference type="EMBL" id="MDX2297410.1"/>
    </source>
</evidence>
<dbReference type="EC" id="2.-.-.-" evidence="2"/>
<feature type="domain" description="N-acetyltransferase" evidence="1">
    <location>
        <begin position="16"/>
        <end position="181"/>
    </location>
</feature>